<accession>A0ABS8XH36</accession>
<dbReference type="EMBL" id="JAJTWT010000004">
    <property type="protein sequence ID" value="MCE4537869.1"/>
    <property type="molecule type" value="Genomic_DNA"/>
</dbReference>
<evidence type="ECO:0000313" key="3">
    <source>
        <dbReference type="Proteomes" id="UP001201463"/>
    </source>
</evidence>
<feature type="chain" id="PRO_5046819550" evidence="1">
    <location>
        <begin position="17"/>
        <end position="158"/>
    </location>
</feature>
<organism evidence="2 3">
    <name type="scientific">Pelomonas caseinilytica</name>
    <dbReference type="NCBI Taxonomy" id="2906763"/>
    <lineage>
        <taxon>Bacteria</taxon>
        <taxon>Pseudomonadati</taxon>
        <taxon>Pseudomonadota</taxon>
        <taxon>Betaproteobacteria</taxon>
        <taxon>Burkholderiales</taxon>
        <taxon>Sphaerotilaceae</taxon>
        <taxon>Roseateles</taxon>
    </lineage>
</organism>
<dbReference type="RefSeq" id="WP_233392133.1">
    <property type="nucleotide sequence ID" value="NZ_JAJTWT010000004.1"/>
</dbReference>
<keyword evidence="3" id="KW-1185">Reference proteome</keyword>
<feature type="signal peptide" evidence="1">
    <location>
        <begin position="1"/>
        <end position="16"/>
    </location>
</feature>
<comment type="caution">
    <text evidence="2">The sequence shown here is derived from an EMBL/GenBank/DDBJ whole genome shotgun (WGS) entry which is preliminary data.</text>
</comment>
<evidence type="ECO:0000256" key="1">
    <source>
        <dbReference type="SAM" id="SignalP"/>
    </source>
</evidence>
<reference evidence="2 3" key="1">
    <citation type="submission" date="2021-12" db="EMBL/GenBank/DDBJ databases">
        <title>Genome seq of p7.</title>
        <authorList>
            <person name="Seo T."/>
        </authorList>
    </citation>
    <scope>NUCLEOTIDE SEQUENCE [LARGE SCALE GENOMIC DNA]</scope>
    <source>
        <strain evidence="2 3">P7</strain>
    </source>
</reference>
<dbReference type="Proteomes" id="UP001201463">
    <property type="component" value="Unassembled WGS sequence"/>
</dbReference>
<proteinExistence type="predicted"/>
<evidence type="ECO:0000313" key="2">
    <source>
        <dbReference type="EMBL" id="MCE4537869.1"/>
    </source>
</evidence>
<name>A0ABS8XH36_9BURK</name>
<protein>
    <submittedName>
        <fullName evidence="2">Uncharacterized protein</fullName>
    </submittedName>
</protein>
<sequence length="158" mass="16295">MLVSLACLGAASAALAQTRPALVRSVDEPARVPYGGTMVPSCTFSNQCSATYPTVPAGKRLRVTEIAAYVRSNTSSGSHLLALHRNDMSGVNAVYLTMMPPMNAAYYGPVASTTQAVDVIYEAGEVPIVELGLGAGFGGITGANARLTLTGYLVDVAP</sequence>
<gene>
    <name evidence="2" type="ORF">LXT12_11465</name>
</gene>
<keyword evidence="1" id="KW-0732">Signal</keyword>